<sequence length="256" mass="27423">MTNVILLTGASRGIGAAIARKVLADASVRLVAIARSSDGLQQLVDQYGTERVGVVVGDISEPMVYQKAVKTAIDQFGQLDVLVLNAGVLDPVAPIGEAVIGDWKRLFDINFFSIVGLVAEALPYLRNAANGKGKVIAVSSGASTKAYSSWGAYGASKAALNHYILSLSSEEQPLVEAISVAPGVVDTQMQSDIREVHGSKMSVEGLQRFIDLKKNNQLVHPDEPAAIYAGLALREWPPDINGKYLRYNDQVLSQFN</sequence>
<organism evidence="6 7">
    <name type="scientific">Scheffersomyces spartinae</name>
    <dbReference type="NCBI Taxonomy" id="45513"/>
    <lineage>
        <taxon>Eukaryota</taxon>
        <taxon>Fungi</taxon>
        <taxon>Dikarya</taxon>
        <taxon>Ascomycota</taxon>
        <taxon>Saccharomycotina</taxon>
        <taxon>Pichiomycetes</taxon>
        <taxon>Debaryomycetaceae</taxon>
        <taxon>Scheffersomyces</taxon>
    </lineage>
</organism>
<dbReference type="EMBL" id="JAHMUF010000014">
    <property type="protein sequence ID" value="KAG7193106.1"/>
    <property type="molecule type" value="Genomic_DNA"/>
</dbReference>
<feature type="domain" description="Ketoreductase" evidence="5">
    <location>
        <begin position="3"/>
        <end position="188"/>
    </location>
</feature>
<dbReference type="PRINTS" id="PR00081">
    <property type="entry name" value="GDHRDH"/>
</dbReference>
<dbReference type="SMART" id="SM00822">
    <property type="entry name" value="PKS_KR"/>
    <property type="match status" value="1"/>
</dbReference>
<dbReference type="Pfam" id="PF00106">
    <property type="entry name" value="adh_short"/>
    <property type="match status" value="1"/>
</dbReference>
<comment type="caution">
    <text evidence="6">The sequence shown here is derived from an EMBL/GenBank/DDBJ whole genome shotgun (WGS) entry which is preliminary data.</text>
</comment>
<dbReference type="FunFam" id="3.40.50.720:FF:000281">
    <property type="entry name" value="Uncharacterized oxidoreductase YIR035C"/>
    <property type="match status" value="1"/>
</dbReference>
<keyword evidence="3" id="KW-0560">Oxidoreductase</keyword>
<dbReference type="InterPro" id="IPR002347">
    <property type="entry name" value="SDR_fam"/>
</dbReference>
<dbReference type="AlphaFoldDB" id="A0A9P8AH98"/>
<accession>A0A9P8AH98</accession>
<evidence type="ECO:0000313" key="7">
    <source>
        <dbReference type="Proteomes" id="UP000790833"/>
    </source>
</evidence>
<dbReference type="PANTHER" id="PTHR43008">
    <property type="entry name" value="BENZIL REDUCTASE"/>
    <property type="match status" value="1"/>
</dbReference>
<evidence type="ECO:0000256" key="1">
    <source>
        <dbReference type="ARBA" id="ARBA00006484"/>
    </source>
</evidence>
<name>A0A9P8AH98_9ASCO</name>
<evidence type="ECO:0000259" key="5">
    <source>
        <dbReference type="SMART" id="SM00822"/>
    </source>
</evidence>
<dbReference type="GeneID" id="66114597"/>
<evidence type="ECO:0000256" key="3">
    <source>
        <dbReference type="ARBA" id="ARBA00023002"/>
    </source>
</evidence>
<keyword evidence="2" id="KW-0521">NADP</keyword>
<reference evidence="6" key="1">
    <citation type="submission" date="2021-03" db="EMBL/GenBank/DDBJ databases">
        <authorList>
            <person name="Palmer J.M."/>
        </authorList>
    </citation>
    <scope>NUCLEOTIDE SEQUENCE</scope>
    <source>
        <strain evidence="6">ARV_011</strain>
    </source>
</reference>
<proteinExistence type="inferred from homology"/>
<evidence type="ECO:0000256" key="2">
    <source>
        <dbReference type="ARBA" id="ARBA00022857"/>
    </source>
</evidence>
<dbReference type="OrthoDB" id="153074at2759"/>
<keyword evidence="7" id="KW-1185">Reference proteome</keyword>
<gene>
    <name evidence="6" type="ORF">KQ657_001223</name>
</gene>
<dbReference type="GO" id="GO:0050664">
    <property type="term" value="F:oxidoreductase activity, acting on NAD(P)H, oxygen as acceptor"/>
    <property type="evidence" value="ECO:0007669"/>
    <property type="project" value="TreeGrafter"/>
</dbReference>
<comment type="similarity">
    <text evidence="1 4">Belongs to the short-chain dehydrogenases/reductases (SDR) family.</text>
</comment>
<dbReference type="SUPFAM" id="SSF51735">
    <property type="entry name" value="NAD(P)-binding Rossmann-fold domains"/>
    <property type="match status" value="1"/>
</dbReference>
<dbReference type="InterPro" id="IPR036291">
    <property type="entry name" value="NAD(P)-bd_dom_sf"/>
</dbReference>
<evidence type="ECO:0000313" key="6">
    <source>
        <dbReference type="EMBL" id="KAG7193106.1"/>
    </source>
</evidence>
<dbReference type="PRINTS" id="PR00080">
    <property type="entry name" value="SDRFAMILY"/>
</dbReference>
<dbReference type="Gene3D" id="3.40.50.720">
    <property type="entry name" value="NAD(P)-binding Rossmann-like Domain"/>
    <property type="match status" value="1"/>
</dbReference>
<dbReference type="RefSeq" id="XP_043048655.1">
    <property type="nucleotide sequence ID" value="XM_043192023.1"/>
</dbReference>
<dbReference type="Proteomes" id="UP000790833">
    <property type="component" value="Unassembled WGS sequence"/>
</dbReference>
<dbReference type="InterPro" id="IPR020904">
    <property type="entry name" value="Sc_DH/Rdtase_CS"/>
</dbReference>
<evidence type="ECO:0000256" key="4">
    <source>
        <dbReference type="RuleBase" id="RU000363"/>
    </source>
</evidence>
<dbReference type="InterPro" id="IPR057326">
    <property type="entry name" value="KR_dom"/>
</dbReference>
<dbReference type="PROSITE" id="PS00061">
    <property type="entry name" value="ADH_SHORT"/>
    <property type="match status" value="1"/>
</dbReference>
<protein>
    <recommendedName>
        <fullName evidence="5">Ketoreductase domain-containing protein</fullName>
    </recommendedName>
</protein>
<dbReference type="PANTHER" id="PTHR43008:SF8">
    <property type="entry name" value="BENZIL REDUCTASE ((S)-BENZOIN FORMING) IRC24"/>
    <property type="match status" value="1"/>
</dbReference>